<dbReference type="Proteomes" id="UP001157502">
    <property type="component" value="Chromosome 18"/>
</dbReference>
<gene>
    <name evidence="1" type="ORF">DPEC_G00220710</name>
</gene>
<evidence type="ECO:0000313" key="2">
    <source>
        <dbReference type="Proteomes" id="UP001157502"/>
    </source>
</evidence>
<accession>A0ACC2G463</accession>
<evidence type="ECO:0000313" key="1">
    <source>
        <dbReference type="EMBL" id="KAJ7998253.1"/>
    </source>
</evidence>
<dbReference type="EMBL" id="CM055745">
    <property type="protein sequence ID" value="KAJ7998253.1"/>
    <property type="molecule type" value="Genomic_DNA"/>
</dbReference>
<proteinExistence type="predicted"/>
<reference evidence="1" key="1">
    <citation type="submission" date="2021-05" db="EMBL/GenBank/DDBJ databases">
        <authorList>
            <person name="Pan Q."/>
            <person name="Jouanno E."/>
            <person name="Zahm M."/>
            <person name="Klopp C."/>
            <person name="Cabau C."/>
            <person name="Louis A."/>
            <person name="Berthelot C."/>
            <person name="Parey E."/>
            <person name="Roest Crollius H."/>
            <person name="Montfort J."/>
            <person name="Robinson-Rechavi M."/>
            <person name="Bouchez O."/>
            <person name="Lampietro C."/>
            <person name="Lopez Roques C."/>
            <person name="Donnadieu C."/>
            <person name="Postlethwait J."/>
            <person name="Bobe J."/>
            <person name="Dillon D."/>
            <person name="Chandos A."/>
            <person name="von Hippel F."/>
            <person name="Guiguen Y."/>
        </authorList>
    </citation>
    <scope>NUCLEOTIDE SEQUENCE</scope>
    <source>
        <strain evidence="1">YG-Jan2019</strain>
    </source>
</reference>
<name>A0ACC2G463_DALPE</name>
<protein>
    <submittedName>
        <fullName evidence="1">Uncharacterized protein</fullName>
    </submittedName>
</protein>
<comment type="caution">
    <text evidence="1">The sequence shown here is derived from an EMBL/GenBank/DDBJ whole genome shotgun (WGS) entry which is preliminary data.</text>
</comment>
<organism evidence="1 2">
    <name type="scientific">Dallia pectoralis</name>
    <name type="common">Alaska blackfish</name>
    <dbReference type="NCBI Taxonomy" id="75939"/>
    <lineage>
        <taxon>Eukaryota</taxon>
        <taxon>Metazoa</taxon>
        <taxon>Chordata</taxon>
        <taxon>Craniata</taxon>
        <taxon>Vertebrata</taxon>
        <taxon>Euteleostomi</taxon>
        <taxon>Actinopterygii</taxon>
        <taxon>Neopterygii</taxon>
        <taxon>Teleostei</taxon>
        <taxon>Protacanthopterygii</taxon>
        <taxon>Esociformes</taxon>
        <taxon>Umbridae</taxon>
        <taxon>Dallia</taxon>
    </lineage>
</organism>
<sequence>MAKKAALSKEKVQEIHRAVTKFVTGPVVAQEIHSILEEFKLTGKVIAATVDNAYNMDVALRNLTFLKVGGFVHKLNLAAQKVYSIHAVTRWCAKIRVVVVWLKRSTMSKTVQKEKQRLLSK</sequence>
<keyword evidence="2" id="KW-1185">Reference proteome</keyword>